<evidence type="ECO:0000313" key="10">
    <source>
        <dbReference type="Proteomes" id="UP000740883"/>
    </source>
</evidence>
<dbReference type="Pfam" id="PF00924">
    <property type="entry name" value="MS_channel_2nd"/>
    <property type="match status" value="1"/>
</dbReference>
<evidence type="ECO:0000256" key="5">
    <source>
        <dbReference type="ARBA" id="ARBA00023136"/>
    </source>
</evidence>
<dbReference type="InterPro" id="IPR016688">
    <property type="entry name" value="MscS-like_plants/fungi"/>
</dbReference>
<dbReference type="PANTHER" id="PTHR31618">
    <property type="entry name" value="MECHANOSENSITIVE ION CHANNEL PROTEIN 5"/>
    <property type="match status" value="1"/>
</dbReference>
<feature type="transmembrane region" description="Helical" evidence="7">
    <location>
        <begin position="88"/>
        <end position="107"/>
    </location>
</feature>
<feature type="transmembrane region" description="Helical" evidence="7">
    <location>
        <begin position="60"/>
        <end position="82"/>
    </location>
</feature>
<dbReference type="GO" id="GO:0006820">
    <property type="term" value="P:monoatomic anion transport"/>
    <property type="evidence" value="ECO:0007669"/>
    <property type="project" value="TreeGrafter"/>
</dbReference>
<dbReference type="InterPro" id="IPR006685">
    <property type="entry name" value="MscS_channel_2nd"/>
</dbReference>
<evidence type="ECO:0000313" key="9">
    <source>
        <dbReference type="EMBL" id="KAF9762101.1"/>
    </source>
</evidence>
<reference evidence="9 10" key="1">
    <citation type="journal article" date="2020" name="Genome Biol. Evol.">
        <title>Comparative genomics of strictly vertically transmitted, feminizing microsporidia endosymbionts of amphipod crustaceans.</title>
        <authorList>
            <person name="Cormier A."/>
            <person name="Chebbi M.A."/>
            <person name="Giraud I."/>
            <person name="Wattier R."/>
            <person name="Teixeira M."/>
            <person name="Gilbert C."/>
            <person name="Rigaud T."/>
            <person name="Cordaux R."/>
        </authorList>
    </citation>
    <scope>NUCLEOTIDE SEQUENCE [LARGE SCALE GENOMIC DNA]</scope>
    <source>
        <strain evidence="9 10">Ou3-Ou53</strain>
    </source>
</reference>
<keyword evidence="5 7" id="KW-0472">Membrane</keyword>
<keyword evidence="4 7" id="KW-1133">Transmembrane helix</keyword>
<dbReference type="InterPro" id="IPR023408">
    <property type="entry name" value="MscS_beta-dom_sf"/>
</dbReference>
<dbReference type="GO" id="GO:0008381">
    <property type="term" value="F:mechanosensitive monoatomic ion channel activity"/>
    <property type="evidence" value="ECO:0007669"/>
    <property type="project" value="TreeGrafter"/>
</dbReference>
<dbReference type="Gene3D" id="2.30.30.60">
    <property type="match status" value="1"/>
</dbReference>
<feature type="transmembrane region" description="Helical" evidence="7">
    <location>
        <begin position="29"/>
        <end position="48"/>
    </location>
</feature>
<keyword evidence="3 7" id="KW-0812">Transmembrane</keyword>
<comment type="similarity">
    <text evidence="2">Belongs to the MscS (TC 1.A.23) family.</text>
</comment>
<dbReference type="AlphaFoldDB" id="A0A9P6KYD1"/>
<sequence>MVLLLIISVLLMALLLLLFKNTTLQNKRILFIPINSLAVLLWYIIYKTRENHILNIHLKIFCRVFKFVVVFIIFYCIKQVVYIDYTSVIYASIALVVVLDFLRAYIYELSKERILNRLLTGMFRDILKFEIILRFKNAKKHLRSSLINSLEIFHSMGHPKKLDADECFAKWNNRPAGYKRHDRAASDNSEEEEELASSLGRESVRDTFTYNHLMIRRGGRNVANKDMLEEIAASEKLDVDLDSLVPPDSYLFKEYTEDEEPEKMPVDPPDDTIDSDEATPLDQFVPADFCMKQFDENQFQWLYLEKYRLHVEEFNHGKITVESLCTHFPPNRAKLIYKVLTFQRSEALIKSILRENIRQINNERENLYVAAGCSLRLLSIIYWTLIFIEGLFVYTTVSTYLQIQPLLVKLMLPIFIVPILPSLKSILEAFFFIVFSHPYDPGDRVHLDGENYIVRDINMMSTTLIRWDGMKCLIPNNEIKDKVLINIRRSWCQNWRIEFLIDAVTTDNRINLLNTLLEKYIKLDRAYKSITCNVSEIVDCAFIKLSIIVEHSSNFQNGFLMWNNHSKFIRIVNKSLYVLKIRYLPLSRKFLYKGNDSENENYIIDNENYQAYEDYILTNSNI</sequence>
<dbReference type="GO" id="GO:0005886">
    <property type="term" value="C:plasma membrane"/>
    <property type="evidence" value="ECO:0007669"/>
    <property type="project" value="TreeGrafter"/>
</dbReference>
<dbReference type="Proteomes" id="UP000740883">
    <property type="component" value="Unassembled WGS sequence"/>
</dbReference>
<feature type="transmembrane region" description="Helical" evidence="7">
    <location>
        <begin position="367"/>
        <end position="394"/>
    </location>
</feature>
<comment type="caution">
    <text evidence="9">The sequence shown here is derived from an EMBL/GenBank/DDBJ whole genome shotgun (WGS) entry which is preliminary data.</text>
</comment>
<evidence type="ECO:0000259" key="8">
    <source>
        <dbReference type="Pfam" id="PF00924"/>
    </source>
</evidence>
<dbReference type="OrthoDB" id="544685at2759"/>
<evidence type="ECO:0000256" key="6">
    <source>
        <dbReference type="SAM" id="MobiDB-lite"/>
    </source>
</evidence>
<organism evidence="9 10">
    <name type="scientific">Nosema granulosis</name>
    <dbReference type="NCBI Taxonomy" id="83296"/>
    <lineage>
        <taxon>Eukaryota</taxon>
        <taxon>Fungi</taxon>
        <taxon>Fungi incertae sedis</taxon>
        <taxon>Microsporidia</taxon>
        <taxon>Nosematidae</taxon>
        <taxon>Nosema</taxon>
    </lineage>
</organism>
<protein>
    <submittedName>
        <fullName evidence="9">Mechanosensitive ion channel protein 8</fullName>
    </submittedName>
</protein>
<name>A0A9P6KYD1_9MICR</name>
<feature type="domain" description="Mechanosensitive ion channel MscS" evidence="8">
    <location>
        <begin position="431"/>
        <end position="489"/>
    </location>
</feature>
<feature type="transmembrane region" description="Helical" evidence="7">
    <location>
        <begin position="414"/>
        <end position="435"/>
    </location>
</feature>
<evidence type="ECO:0000256" key="3">
    <source>
        <dbReference type="ARBA" id="ARBA00022692"/>
    </source>
</evidence>
<evidence type="ECO:0000256" key="4">
    <source>
        <dbReference type="ARBA" id="ARBA00022989"/>
    </source>
</evidence>
<dbReference type="InterPro" id="IPR010920">
    <property type="entry name" value="LSM_dom_sf"/>
</dbReference>
<gene>
    <name evidence="9" type="primary">MSL8_2</name>
    <name evidence="9" type="ORF">NGRA_2218</name>
</gene>
<dbReference type="SUPFAM" id="SSF50182">
    <property type="entry name" value="Sm-like ribonucleoproteins"/>
    <property type="match status" value="1"/>
</dbReference>
<feature type="region of interest" description="Disordered" evidence="6">
    <location>
        <begin position="178"/>
        <end position="199"/>
    </location>
</feature>
<evidence type="ECO:0000256" key="1">
    <source>
        <dbReference type="ARBA" id="ARBA00004141"/>
    </source>
</evidence>
<dbReference type="PANTHER" id="PTHR31618:SF1">
    <property type="entry name" value="EF-HAND DOMAIN-CONTAINING PROTEIN"/>
    <property type="match status" value="1"/>
</dbReference>
<dbReference type="EMBL" id="SBJO01000211">
    <property type="protein sequence ID" value="KAF9762101.1"/>
    <property type="molecule type" value="Genomic_DNA"/>
</dbReference>
<evidence type="ECO:0000256" key="7">
    <source>
        <dbReference type="SAM" id="Phobius"/>
    </source>
</evidence>
<accession>A0A9P6KYD1</accession>
<proteinExistence type="inferred from homology"/>
<evidence type="ECO:0000256" key="2">
    <source>
        <dbReference type="ARBA" id="ARBA00008017"/>
    </source>
</evidence>
<keyword evidence="10" id="KW-1185">Reference proteome</keyword>
<comment type="subcellular location">
    <subcellularLocation>
        <location evidence="1">Membrane</location>
        <topology evidence="1">Multi-pass membrane protein</topology>
    </subcellularLocation>
</comment>